<name>A0AAE0MMH3_9PEZI</name>
<evidence type="ECO:0000313" key="3">
    <source>
        <dbReference type="Proteomes" id="UP001278500"/>
    </source>
</evidence>
<gene>
    <name evidence="2" type="ORF">B0H65DRAFT_477260</name>
</gene>
<organism evidence="2 3">
    <name type="scientific">Neurospora tetraspora</name>
    <dbReference type="NCBI Taxonomy" id="94610"/>
    <lineage>
        <taxon>Eukaryota</taxon>
        <taxon>Fungi</taxon>
        <taxon>Dikarya</taxon>
        <taxon>Ascomycota</taxon>
        <taxon>Pezizomycotina</taxon>
        <taxon>Sordariomycetes</taxon>
        <taxon>Sordariomycetidae</taxon>
        <taxon>Sordariales</taxon>
        <taxon>Sordariaceae</taxon>
        <taxon>Neurospora</taxon>
    </lineage>
</organism>
<dbReference type="EMBL" id="JAUEPP010000008">
    <property type="protein sequence ID" value="KAK3337937.1"/>
    <property type="molecule type" value="Genomic_DNA"/>
</dbReference>
<evidence type="ECO:0000313" key="2">
    <source>
        <dbReference type="EMBL" id="KAK3337937.1"/>
    </source>
</evidence>
<reference evidence="2" key="1">
    <citation type="journal article" date="2023" name="Mol. Phylogenet. Evol.">
        <title>Genome-scale phylogeny and comparative genomics of the fungal order Sordariales.</title>
        <authorList>
            <person name="Hensen N."/>
            <person name="Bonometti L."/>
            <person name="Westerberg I."/>
            <person name="Brannstrom I.O."/>
            <person name="Guillou S."/>
            <person name="Cros-Aarteil S."/>
            <person name="Calhoun S."/>
            <person name="Haridas S."/>
            <person name="Kuo A."/>
            <person name="Mondo S."/>
            <person name="Pangilinan J."/>
            <person name="Riley R."/>
            <person name="LaButti K."/>
            <person name="Andreopoulos B."/>
            <person name="Lipzen A."/>
            <person name="Chen C."/>
            <person name="Yan M."/>
            <person name="Daum C."/>
            <person name="Ng V."/>
            <person name="Clum A."/>
            <person name="Steindorff A."/>
            <person name="Ohm R.A."/>
            <person name="Martin F."/>
            <person name="Silar P."/>
            <person name="Natvig D.O."/>
            <person name="Lalanne C."/>
            <person name="Gautier V."/>
            <person name="Ament-Velasquez S.L."/>
            <person name="Kruys A."/>
            <person name="Hutchinson M.I."/>
            <person name="Powell A.J."/>
            <person name="Barry K."/>
            <person name="Miller A.N."/>
            <person name="Grigoriev I.V."/>
            <person name="Debuchy R."/>
            <person name="Gladieux P."/>
            <person name="Hiltunen Thoren M."/>
            <person name="Johannesson H."/>
        </authorList>
    </citation>
    <scope>NUCLEOTIDE SEQUENCE</scope>
    <source>
        <strain evidence="2">CBS 560.94</strain>
    </source>
</reference>
<dbReference type="AlphaFoldDB" id="A0AAE0MMH3"/>
<keyword evidence="3" id="KW-1185">Reference proteome</keyword>
<comment type="caution">
    <text evidence="2">The sequence shown here is derived from an EMBL/GenBank/DDBJ whole genome shotgun (WGS) entry which is preliminary data.</text>
</comment>
<dbReference type="Proteomes" id="UP001278500">
    <property type="component" value="Unassembled WGS sequence"/>
</dbReference>
<evidence type="ECO:0000256" key="1">
    <source>
        <dbReference type="SAM" id="MobiDB-lite"/>
    </source>
</evidence>
<protein>
    <submittedName>
        <fullName evidence="2">Uncharacterized protein</fullName>
    </submittedName>
</protein>
<dbReference type="GeneID" id="87864574"/>
<proteinExistence type="predicted"/>
<sequence>MTAQSSRTSAGAPPPPPPPEASNRGSRLLKLFGRTPRSNRDREGQNSRGDGNDEDGQGREDGEGGGGGEQRPHRLTRLFHRRRDQNPIPVTRVPLNDIRSGQGDVGLQLSNTVRIVSAAAAAAGAWVG</sequence>
<accession>A0AAE0MMH3</accession>
<dbReference type="RefSeq" id="XP_062677388.1">
    <property type="nucleotide sequence ID" value="XM_062827420.1"/>
</dbReference>
<reference evidence="2" key="2">
    <citation type="submission" date="2023-06" db="EMBL/GenBank/DDBJ databases">
        <authorList>
            <consortium name="Lawrence Berkeley National Laboratory"/>
            <person name="Haridas S."/>
            <person name="Hensen N."/>
            <person name="Bonometti L."/>
            <person name="Westerberg I."/>
            <person name="Brannstrom I.O."/>
            <person name="Guillou S."/>
            <person name="Cros-Aarteil S."/>
            <person name="Calhoun S."/>
            <person name="Kuo A."/>
            <person name="Mondo S."/>
            <person name="Pangilinan J."/>
            <person name="Riley R."/>
            <person name="Labutti K."/>
            <person name="Andreopoulos B."/>
            <person name="Lipzen A."/>
            <person name="Chen C."/>
            <person name="Yanf M."/>
            <person name="Daum C."/>
            <person name="Ng V."/>
            <person name="Clum A."/>
            <person name="Steindorff A."/>
            <person name="Ohm R."/>
            <person name="Martin F."/>
            <person name="Silar P."/>
            <person name="Natvig D."/>
            <person name="Lalanne C."/>
            <person name="Gautier V."/>
            <person name="Ament-Velasquez S.L."/>
            <person name="Kruys A."/>
            <person name="Hutchinson M.I."/>
            <person name="Powell A.J."/>
            <person name="Barry K."/>
            <person name="Miller A.N."/>
            <person name="Grigoriev I.V."/>
            <person name="Debuchy R."/>
            <person name="Gladieux P."/>
            <person name="Thoren M.H."/>
            <person name="Johannesson H."/>
        </authorList>
    </citation>
    <scope>NUCLEOTIDE SEQUENCE</scope>
    <source>
        <strain evidence="2">CBS 560.94</strain>
    </source>
</reference>
<feature type="compositionally biased region" description="Basic residues" evidence="1">
    <location>
        <begin position="73"/>
        <end position="83"/>
    </location>
</feature>
<feature type="region of interest" description="Disordered" evidence="1">
    <location>
        <begin position="1"/>
        <end position="100"/>
    </location>
</feature>